<organism evidence="5 6">
    <name type="scientific">Cinchona calisaya</name>
    <dbReference type="NCBI Taxonomy" id="153742"/>
    <lineage>
        <taxon>Eukaryota</taxon>
        <taxon>Viridiplantae</taxon>
        <taxon>Streptophyta</taxon>
        <taxon>Embryophyta</taxon>
        <taxon>Tracheophyta</taxon>
        <taxon>Spermatophyta</taxon>
        <taxon>Magnoliopsida</taxon>
        <taxon>eudicotyledons</taxon>
        <taxon>Gunneridae</taxon>
        <taxon>Pentapetalae</taxon>
        <taxon>asterids</taxon>
        <taxon>lamiids</taxon>
        <taxon>Gentianales</taxon>
        <taxon>Rubiaceae</taxon>
        <taxon>Cinchonoideae</taxon>
        <taxon>Cinchoneae</taxon>
        <taxon>Cinchona</taxon>
    </lineage>
</organism>
<reference evidence="5 6" key="1">
    <citation type="submission" date="2024-11" db="EMBL/GenBank/DDBJ databases">
        <title>A near-complete genome assembly of Cinchona calisaya.</title>
        <authorList>
            <person name="Lian D.C."/>
            <person name="Zhao X.W."/>
            <person name="Wei L."/>
        </authorList>
    </citation>
    <scope>NUCLEOTIDE SEQUENCE [LARGE SCALE GENOMIC DNA]</scope>
    <source>
        <tissue evidence="5">Nenye</tissue>
    </source>
</reference>
<gene>
    <name evidence="5" type="ORF">ACH5RR_041781</name>
</gene>
<evidence type="ECO:0000256" key="4">
    <source>
        <dbReference type="ARBA" id="ARBA00023136"/>
    </source>
</evidence>
<protein>
    <submittedName>
        <fullName evidence="5">Uncharacterized protein</fullName>
    </submittedName>
</protein>
<sequence>MKITYHFFHWKKRTPFAEDQGIYNRLTWWEQIDNGKQLTRNGKFLTVVPVVLSFDSRMSKILGWVSKLSFHSLGTLLYQVFPSRVSSI</sequence>
<dbReference type="GO" id="GO:0016020">
    <property type="term" value="C:membrane"/>
    <property type="evidence" value="ECO:0007669"/>
    <property type="project" value="UniProtKB-SubCell"/>
</dbReference>
<dbReference type="Pfam" id="PF04061">
    <property type="entry name" value="ORMDL"/>
    <property type="match status" value="1"/>
</dbReference>
<dbReference type="Proteomes" id="UP001630127">
    <property type="component" value="Unassembled WGS sequence"/>
</dbReference>
<keyword evidence="2" id="KW-0812">Transmembrane</keyword>
<evidence type="ECO:0000256" key="2">
    <source>
        <dbReference type="ARBA" id="ARBA00022692"/>
    </source>
</evidence>
<name>A0ABD2XUH9_9GENT</name>
<evidence type="ECO:0000313" key="6">
    <source>
        <dbReference type="Proteomes" id="UP001630127"/>
    </source>
</evidence>
<keyword evidence="4" id="KW-0472">Membrane</keyword>
<accession>A0ABD2XUH9</accession>
<evidence type="ECO:0000313" key="5">
    <source>
        <dbReference type="EMBL" id="KAL3499049.1"/>
    </source>
</evidence>
<keyword evidence="6" id="KW-1185">Reference proteome</keyword>
<evidence type="ECO:0000256" key="3">
    <source>
        <dbReference type="ARBA" id="ARBA00022989"/>
    </source>
</evidence>
<dbReference type="EMBL" id="JBJUIK010000017">
    <property type="protein sequence ID" value="KAL3499049.1"/>
    <property type="molecule type" value="Genomic_DNA"/>
</dbReference>
<comment type="caution">
    <text evidence="5">The sequence shown here is derived from an EMBL/GenBank/DDBJ whole genome shotgun (WGS) entry which is preliminary data.</text>
</comment>
<dbReference type="AlphaFoldDB" id="A0ABD2XUH9"/>
<dbReference type="PANTHER" id="PTHR12665">
    <property type="entry name" value="ORMDL PROTEINS"/>
    <property type="match status" value="1"/>
</dbReference>
<evidence type="ECO:0000256" key="1">
    <source>
        <dbReference type="ARBA" id="ARBA00004141"/>
    </source>
</evidence>
<proteinExistence type="predicted"/>
<dbReference type="InterPro" id="IPR007203">
    <property type="entry name" value="ORMDL"/>
</dbReference>
<comment type="subcellular location">
    <subcellularLocation>
        <location evidence="1">Membrane</location>
        <topology evidence="1">Multi-pass membrane protein</topology>
    </subcellularLocation>
</comment>
<keyword evidence="3" id="KW-1133">Transmembrane helix</keyword>